<reference evidence="1" key="1">
    <citation type="submission" date="2019-03" db="EMBL/GenBank/DDBJ databases">
        <title>Single cell metagenomics reveals metabolic interactions within the superorganism composed of flagellate Streblomastix strix and complex community of Bacteroidetes bacteria on its surface.</title>
        <authorList>
            <person name="Treitli S.C."/>
            <person name="Kolisko M."/>
            <person name="Husnik F."/>
            <person name="Keeling P."/>
            <person name="Hampl V."/>
        </authorList>
    </citation>
    <scope>NUCLEOTIDE SEQUENCE</scope>
    <source>
        <strain evidence="1">STM</strain>
    </source>
</reference>
<gene>
    <name evidence="1" type="ORF">EZS27_004106</name>
</gene>
<protein>
    <submittedName>
        <fullName evidence="1">Uncharacterized protein</fullName>
    </submittedName>
</protein>
<feature type="non-terminal residue" evidence="1">
    <location>
        <position position="1"/>
    </location>
</feature>
<evidence type="ECO:0000313" key="1">
    <source>
        <dbReference type="EMBL" id="KAA6348506.1"/>
    </source>
</evidence>
<organism evidence="1">
    <name type="scientific">termite gut metagenome</name>
    <dbReference type="NCBI Taxonomy" id="433724"/>
    <lineage>
        <taxon>unclassified sequences</taxon>
        <taxon>metagenomes</taxon>
        <taxon>organismal metagenomes</taxon>
    </lineage>
</organism>
<name>A0A5J4SQZ2_9ZZZZ</name>
<proteinExistence type="predicted"/>
<dbReference type="AlphaFoldDB" id="A0A5J4SQZ2"/>
<accession>A0A5J4SQZ2</accession>
<comment type="caution">
    <text evidence="1">The sequence shown here is derived from an EMBL/GenBank/DDBJ whole genome shotgun (WGS) entry which is preliminary data.</text>
</comment>
<sequence length="122" mass="14043">VKRGWVVHLLSLGQKTIFHSQHYRLLNLLLGKHDAKRDKILIDRNECEALVSSINHSPLKRHEGTVFLDKSSERLPFEEQAYNSTQLATACMYLLWGEYNRLLPDSDRNMKSPQGAGTYMSD</sequence>
<dbReference type="EMBL" id="SNRY01000067">
    <property type="protein sequence ID" value="KAA6348506.1"/>
    <property type="molecule type" value="Genomic_DNA"/>
</dbReference>